<dbReference type="PANTHER" id="PTHR33964">
    <property type="entry name" value="RE45066P-RELATED"/>
    <property type="match status" value="1"/>
</dbReference>
<protein>
    <submittedName>
        <fullName evidence="1">Uncharacterized protein</fullName>
    </submittedName>
</protein>
<name>A0AAV7ITT2_COTGL</name>
<comment type="caution">
    <text evidence="1">The sequence shown here is derived from an EMBL/GenBank/DDBJ whole genome shotgun (WGS) entry which is preliminary data.</text>
</comment>
<reference evidence="1 2" key="1">
    <citation type="journal article" date="2021" name="J. Hered.">
        <title>A chromosome-level genome assembly of the parasitoid wasp, Cotesia glomerata (Hymenoptera: Braconidae).</title>
        <authorList>
            <person name="Pinto B.J."/>
            <person name="Weis J.J."/>
            <person name="Gamble T."/>
            <person name="Ode P.J."/>
            <person name="Paul R."/>
            <person name="Zaspel J.M."/>
        </authorList>
    </citation>
    <scope>NUCLEOTIDE SEQUENCE [LARGE SCALE GENOMIC DNA]</scope>
    <source>
        <strain evidence="1">CgM1</strain>
    </source>
</reference>
<accession>A0AAV7ITT2</accession>
<proteinExistence type="predicted"/>
<dbReference type="PROSITE" id="PS51257">
    <property type="entry name" value="PROKAR_LIPOPROTEIN"/>
    <property type="match status" value="1"/>
</dbReference>
<sequence>MVDNLKVDLCRKLRVETCGSISVQYVVLASCRGHECGQENLLKCARPLGKITNNNNLGFVTTKSELQALCPDLQSSMKCINSYTKNCMPENQRQNFNSLYQGVNIAIKELCQDGSYQDAFLKHAPCMQKVQTDYELCSKRYQQSVIELESKNTTKSSENVKSVCCAFREFLACSHHTVRRKCGEETAEFTKDFLDRMSNSLIKMHCSLYTQSECIVSGAATTSQVRIITQLTTVLLLASHYLFT</sequence>
<organism evidence="1 2">
    <name type="scientific">Cotesia glomerata</name>
    <name type="common">Lepidopteran parasitic wasp</name>
    <name type="synonym">Apanteles glomeratus</name>
    <dbReference type="NCBI Taxonomy" id="32391"/>
    <lineage>
        <taxon>Eukaryota</taxon>
        <taxon>Metazoa</taxon>
        <taxon>Ecdysozoa</taxon>
        <taxon>Arthropoda</taxon>
        <taxon>Hexapoda</taxon>
        <taxon>Insecta</taxon>
        <taxon>Pterygota</taxon>
        <taxon>Neoptera</taxon>
        <taxon>Endopterygota</taxon>
        <taxon>Hymenoptera</taxon>
        <taxon>Apocrita</taxon>
        <taxon>Ichneumonoidea</taxon>
        <taxon>Braconidae</taxon>
        <taxon>Microgastrinae</taxon>
        <taxon>Cotesia</taxon>
    </lineage>
</organism>
<evidence type="ECO:0000313" key="1">
    <source>
        <dbReference type="EMBL" id="KAH0560157.1"/>
    </source>
</evidence>
<dbReference type="AlphaFoldDB" id="A0AAV7ITT2"/>
<evidence type="ECO:0000313" key="2">
    <source>
        <dbReference type="Proteomes" id="UP000826195"/>
    </source>
</evidence>
<dbReference type="PANTHER" id="PTHR33964:SF1">
    <property type="entry name" value="RE45066P"/>
    <property type="match status" value="1"/>
</dbReference>
<keyword evidence="2" id="KW-1185">Reference proteome</keyword>
<dbReference type="EMBL" id="JAHXZJ010000374">
    <property type="protein sequence ID" value="KAH0560157.1"/>
    <property type="molecule type" value="Genomic_DNA"/>
</dbReference>
<gene>
    <name evidence="1" type="ORF">KQX54_002073</name>
</gene>
<dbReference type="Proteomes" id="UP000826195">
    <property type="component" value="Unassembled WGS sequence"/>
</dbReference>